<name>A0A317SJ96_9PEZI</name>
<proteinExistence type="predicted"/>
<dbReference type="EMBL" id="PYWC01000077">
    <property type="protein sequence ID" value="PWW73620.1"/>
    <property type="molecule type" value="Genomic_DNA"/>
</dbReference>
<organism evidence="1 2">
    <name type="scientific">Tuber magnatum</name>
    <name type="common">white Piedmont truffle</name>
    <dbReference type="NCBI Taxonomy" id="42249"/>
    <lineage>
        <taxon>Eukaryota</taxon>
        <taxon>Fungi</taxon>
        <taxon>Dikarya</taxon>
        <taxon>Ascomycota</taxon>
        <taxon>Pezizomycotina</taxon>
        <taxon>Pezizomycetes</taxon>
        <taxon>Pezizales</taxon>
        <taxon>Tuberaceae</taxon>
        <taxon>Tuber</taxon>
    </lineage>
</organism>
<feature type="non-terminal residue" evidence="1">
    <location>
        <position position="103"/>
    </location>
</feature>
<comment type="caution">
    <text evidence="1">The sequence shown here is derived from an EMBL/GenBank/DDBJ whole genome shotgun (WGS) entry which is preliminary data.</text>
</comment>
<keyword evidence="2" id="KW-1185">Reference proteome</keyword>
<dbReference type="AlphaFoldDB" id="A0A317SJ96"/>
<accession>A0A317SJ96</accession>
<evidence type="ECO:0008006" key="3">
    <source>
        <dbReference type="Google" id="ProtNLM"/>
    </source>
</evidence>
<dbReference type="STRING" id="42249.A0A317SJ96"/>
<evidence type="ECO:0000313" key="2">
    <source>
        <dbReference type="Proteomes" id="UP000246991"/>
    </source>
</evidence>
<protein>
    <recommendedName>
        <fullName evidence="3">Winged helix-turn helix domain-containing protein</fullName>
    </recommendedName>
</protein>
<sequence>IKYLQQVLRSQPDTFLDELRDKLFTNFQSYSEHDLSVNISTIYRMVRREGFTWKKLTKIATERKRLQCAEFQLRMSKYQAEQLLLVDETSKDDRTTFRHHGFA</sequence>
<feature type="non-terminal residue" evidence="1">
    <location>
        <position position="1"/>
    </location>
</feature>
<gene>
    <name evidence="1" type="ORF">C7212DRAFT_103478</name>
</gene>
<dbReference type="Proteomes" id="UP000246991">
    <property type="component" value="Unassembled WGS sequence"/>
</dbReference>
<evidence type="ECO:0000313" key="1">
    <source>
        <dbReference type="EMBL" id="PWW73620.1"/>
    </source>
</evidence>
<reference evidence="1 2" key="1">
    <citation type="submission" date="2018-03" db="EMBL/GenBank/DDBJ databases">
        <title>Genomes of Pezizomycetes fungi and the evolution of truffles.</title>
        <authorList>
            <person name="Murat C."/>
            <person name="Payen T."/>
            <person name="Noel B."/>
            <person name="Kuo A."/>
            <person name="Martin F.M."/>
        </authorList>
    </citation>
    <scope>NUCLEOTIDE SEQUENCE [LARGE SCALE GENOMIC DNA]</scope>
    <source>
        <strain evidence="1">091103-1</strain>
    </source>
</reference>
<dbReference type="OrthoDB" id="3203937at2759"/>